<proteinExistence type="predicted"/>
<organism evidence="1 2">
    <name type="scientific">Avena sativa</name>
    <name type="common">Oat</name>
    <dbReference type="NCBI Taxonomy" id="4498"/>
    <lineage>
        <taxon>Eukaryota</taxon>
        <taxon>Viridiplantae</taxon>
        <taxon>Streptophyta</taxon>
        <taxon>Embryophyta</taxon>
        <taxon>Tracheophyta</taxon>
        <taxon>Spermatophyta</taxon>
        <taxon>Magnoliopsida</taxon>
        <taxon>Liliopsida</taxon>
        <taxon>Poales</taxon>
        <taxon>Poaceae</taxon>
        <taxon>BOP clade</taxon>
        <taxon>Pooideae</taxon>
        <taxon>Poodae</taxon>
        <taxon>Poeae</taxon>
        <taxon>Poeae Chloroplast Group 1 (Aveneae type)</taxon>
        <taxon>Aveninae</taxon>
        <taxon>Avena</taxon>
    </lineage>
</organism>
<reference evidence="1" key="2">
    <citation type="submission" date="2025-09" db="UniProtKB">
        <authorList>
            <consortium name="EnsemblPlants"/>
        </authorList>
    </citation>
    <scope>IDENTIFICATION</scope>
</reference>
<protein>
    <submittedName>
        <fullName evidence="1">Uncharacterized protein</fullName>
    </submittedName>
</protein>
<accession>A0ACD5WP15</accession>
<keyword evidence="2" id="KW-1185">Reference proteome</keyword>
<reference evidence="1" key="1">
    <citation type="submission" date="2021-05" db="EMBL/GenBank/DDBJ databases">
        <authorList>
            <person name="Scholz U."/>
            <person name="Mascher M."/>
            <person name="Fiebig A."/>
        </authorList>
    </citation>
    <scope>NUCLEOTIDE SEQUENCE [LARGE SCALE GENOMIC DNA]</scope>
</reference>
<evidence type="ECO:0000313" key="1">
    <source>
        <dbReference type="EnsemblPlants" id="AVESA.00010b.r2.4CG1259750.1.CDS"/>
    </source>
</evidence>
<name>A0ACD5WP15_AVESA</name>
<sequence>MRPHDGGDDGGDDGEHLFAGVRFTLVGFDPVTESQYRSEMVRRGGADAGEYGAAGCTHVVVCGLVYDDPVCVAARGDGKKVVTELWVDDSLETGLMADADRVLYRPVRDLNGIPGSQSLNICLTGYQKDGREDIMKMVSLMGAQFSKPLKADRVTHLICYKFEGEKYELAKKVHINTVNHQWLEDCLKAWEILPVDNYRKSGWEQEMMAAQVEDSEDEAEDAAGGLSRSRGTARSAPLTEIRMGTHVDPDVYAPIRDPTVSFGNAEVAAGRHLDTPQQVNKAEDVYKRSLVVRANIQSTHNTNGVTNSADPEASNAVHPPINPSSNAKAPGDHITRYEVKNGDKRPVDTRASALPVLNTNGATKCADHLVHQPTMILPIPVVDRDNIDEKYLDSSDKFIANSVQLPTPSAEHLLEKPLQSSDMCGKVDHKDNGPVANLVAKVGQSNVEGNPTLFKANSISAGNSASKNSPILGYSRRHSRKSMSPGTNLSSVHHTASHQSSERNTPNVEFSISPSTKSNHTISKLADAKSPRVEAIKCVDRSDCVLSQTNSGQHSASPLPLNAGTATGTANSPPPSRKIASEAATVSDLAKNSTGSQPIKVDGSLNCDVTVDHTVRQMAGSSKKKLLSNRRTSLKLAKSPEILAKEAIIESLAKAKELAQHEVAAEKACAISPSMDSEFETASSSLSRQNQNVETSNAPQKYTRRRSRMSVSPGTNLSSAHQTASHHSSERNTPNVEFSISPSTKNNHTISKLADAKSLRVEAIKCVDRSDCVLSQTNSGHSSASPLPLNAGTGSATGTANIPLPSREIASEAATVSDLAKNSTGSQPIKVNGNLNCDVTVNHTVKQMSVSSKKKLLSYRRTSLKLAKSPEILAKEAAIESLAKAKELAQHEVAAEKACTISPSIDCEFEKESSRLSRQNQNVETSYAPQINSTEVAATVSHDKEVSHATMDAATVSDLAKKVSTSVVKNTGAKRFRNATNGAQTSFSRRTSFARCKSEIATSKSKLDIGAVISDENVEAEPEKDCSSPSAPECTTSSPEEIMSSITRNVATSSLNANSEMNGVPGASKMEFANVISQGNMKKKPRKLPSSASDNDNQRGSSVKVSNAIARSSVADVSQPADSKMAMASEPTTDKAQTVSLKLSFSEAVPQADTEKLSSSASADNHETCSPERVPNNRVRKAVAKRKVSDAQHYVSGSEPCNTGGVFPSEAEVLTIKWAAENSTNAGKPMANKDVQSANEDGMTNESGSFCKDSFEDRSKDTQNISPARRSKKKKVVGAMDGSTDHNKENVPVNANFSLKSKYINKRVSSKCIKKSVQNGKDVLCDRSMREGNDCGTLSLLEPTWFILSGHRLLRKGYMSILRRLKGRVCRGSHHWSFQATHFIAPELRRTEKFFAAAAAGRWILKSEYLSACNEAGKFVAEEPFEWHGDGLNNGDTISLDAPRKWRRLRQRTGFGAFHGMKIIIYGECISPSLDTLKRALRAGDGTILATSPPYTRLLKHDVSFAVMSADVPSTDSWVQEFMNHNIPCVSADYLVEYVCKPGHPLNKHVLFSMHDLADESLQKLKNYKQDEREATEGGDSDPSCSACGSSNREGALMLICSGSQEGNRPGCGAGMHVDCWNPSPEAAVAAPDGDWLCPKCDDDGDGQAKPPKKARKGKAKKGARSGKPKRR</sequence>
<dbReference type="EnsemblPlants" id="AVESA.00010b.r2.4CG1259750.1">
    <property type="protein sequence ID" value="AVESA.00010b.r2.4CG1259750.1.CDS"/>
    <property type="gene ID" value="AVESA.00010b.r2.4CG1259750"/>
</dbReference>
<evidence type="ECO:0000313" key="2">
    <source>
        <dbReference type="Proteomes" id="UP001732700"/>
    </source>
</evidence>
<dbReference type="Proteomes" id="UP001732700">
    <property type="component" value="Chromosome 4C"/>
</dbReference>